<feature type="transmembrane region" description="Helical" evidence="8">
    <location>
        <begin position="21"/>
        <end position="40"/>
    </location>
</feature>
<evidence type="ECO:0000256" key="6">
    <source>
        <dbReference type="ARBA" id="ARBA00022989"/>
    </source>
</evidence>
<name>A0A520LQP7_9GAMM</name>
<evidence type="ECO:0000313" key="10">
    <source>
        <dbReference type="Proteomes" id="UP000319023"/>
    </source>
</evidence>
<evidence type="ECO:0000313" key="9">
    <source>
        <dbReference type="EMBL" id="RZO10309.1"/>
    </source>
</evidence>
<dbReference type="InterPro" id="IPR020948">
    <property type="entry name" value="P_starv_induced_PsiE-like"/>
</dbReference>
<keyword evidence="4" id="KW-1003">Cell membrane</keyword>
<dbReference type="GO" id="GO:0005886">
    <property type="term" value="C:plasma membrane"/>
    <property type="evidence" value="ECO:0007669"/>
    <property type="project" value="UniProtKB-SubCell"/>
</dbReference>
<sequence>MNDTQSKLTKSLHWTTIASEKLLLAIIGIATCIASALYIFDMVLAQEITLPDLFMLFIYAEIIGMVGAFYSTNRIPVTLPIIIAITALCRLIVMQSKEMGALIVLGEAGAILILSIAAIIMSFKDKVSLEKIKELRDSVSSE</sequence>
<keyword evidence="7 8" id="KW-0472">Membrane</keyword>
<reference evidence="9 10" key="1">
    <citation type="submission" date="2019-02" db="EMBL/GenBank/DDBJ databases">
        <title>Prokaryotic population dynamics and viral predation in marine succession experiment using metagenomics: the confinement effect.</title>
        <authorList>
            <person name="Haro-Moreno J.M."/>
            <person name="Rodriguez-Valera F."/>
            <person name="Lopez-Perez M."/>
        </authorList>
    </citation>
    <scope>NUCLEOTIDE SEQUENCE [LARGE SCALE GENOMIC DNA]</scope>
    <source>
        <strain evidence="9">MED-G168</strain>
    </source>
</reference>
<accession>A0A520LQP7</accession>
<dbReference type="Proteomes" id="UP000319023">
    <property type="component" value="Unassembled WGS sequence"/>
</dbReference>
<keyword evidence="6 8" id="KW-1133">Transmembrane helix</keyword>
<comment type="caution">
    <text evidence="9">The sequence shown here is derived from an EMBL/GenBank/DDBJ whole genome shotgun (WGS) entry which is preliminary data.</text>
</comment>
<evidence type="ECO:0000256" key="2">
    <source>
        <dbReference type="ARBA" id="ARBA00005632"/>
    </source>
</evidence>
<dbReference type="AlphaFoldDB" id="A0A520LQP7"/>
<evidence type="ECO:0000256" key="3">
    <source>
        <dbReference type="ARBA" id="ARBA00021903"/>
    </source>
</evidence>
<dbReference type="InterPro" id="IPR009315">
    <property type="entry name" value="P_starv_induced_PsiE"/>
</dbReference>
<evidence type="ECO:0000256" key="1">
    <source>
        <dbReference type="ARBA" id="ARBA00004429"/>
    </source>
</evidence>
<dbReference type="GO" id="GO:0016036">
    <property type="term" value="P:cellular response to phosphate starvation"/>
    <property type="evidence" value="ECO:0007669"/>
    <property type="project" value="InterPro"/>
</dbReference>
<keyword evidence="5 8" id="KW-0812">Transmembrane</keyword>
<feature type="transmembrane region" description="Helical" evidence="8">
    <location>
        <begin position="99"/>
        <end position="123"/>
    </location>
</feature>
<protein>
    <recommendedName>
        <fullName evidence="3">Protein PsiE</fullName>
    </recommendedName>
</protein>
<comment type="subcellular location">
    <subcellularLocation>
        <location evidence="1">Cell inner membrane</location>
        <topology evidence="1">Multi-pass membrane protein</topology>
    </subcellularLocation>
</comment>
<comment type="similarity">
    <text evidence="2">Belongs to the PsiE family.</text>
</comment>
<evidence type="ECO:0000256" key="8">
    <source>
        <dbReference type="SAM" id="Phobius"/>
    </source>
</evidence>
<feature type="transmembrane region" description="Helical" evidence="8">
    <location>
        <begin position="77"/>
        <end position="93"/>
    </location>
</feature>
<gene>
    <name evidence="9" type="ORF">EVB01_03070</name>
</gene>
<dbReference type="Pfam" id="PF06146">
    <property type="entry name" value="PsiE"/>
    <property type="match status" value="1"/>
</dbReference>
<proteinExistence type="inferred from homology"/>
<evidence type="ECO:0000256" key="7">
    <source>
        <dbReference type="ARBA" id="ARBA00023136"/>
    </source>
</evidence>
<evidence type="ECO:0000256" key="5">
    <source>
        <dbReference type="ARBA" id="ARBA00022692"/>
    </source>
</evidence>
<dbReference type="PANTHER" id="PTHR37819:SF1">
    <property type="entry name" value="PROTEIN PSIE"/>
    <property type="match status" value="1"/>
</dbReference>
<evidence type="ECO:0000256" key="4">
    <source>
        <dbReference type="ARBA" id="ARBA00022475"/>
    </source>
</evidence>
<organism evidence="9 10">
    <name type="scientific">SAR86 cluster bacterium</name>
    <dbReference type="NCBI Taxonomy" id="2030880"/>
    <lineage>
        <taxon>Bacteria</taxon>
        <taxon>Pseudomonadati</taxon>
        <taxon>Pseudomonadota</taxon>
        <taxon>Gammaproteobacteria</taxon>
        <taxon>SAR86 cluster</taxon>
    </lineage>
</organism>
<feature type="transmembrane region" description="Helical" evidence="8">
    <location>
        <begin position="52"/>
        <end position="70"/>
    </location>
</feature>
<dbReference type="EMBL" id="SHBN01000059">
    <property type="protein sequence ID" value="RZO10309.1"/>
    <property type="molecule type" value="Genomic_DNA"/>
</dbReference>
<dbReference type="PANTHER" id="PTHR37819">
    <property type="entry name" value="PROTEIN PSIE"/>
    <property type="match status" value="1"/>
</dbReference>